<dbReference type="GO" id="GO:0032040">
    <property type="term" value="C:small-subunit processome"/>
    <property type="evidence" value="ECO:0007669"/>
    <property type="project" value="TreeGrafter"/>
</dbReference>
<comment type="caution">
    <text evidence="8">The sequence shown here is derived from an EMBL/GenBank/DDBJ whole genome shotgun (WGS) entry which is preliminary data.</text>
</comment>
<feature type="compositionally biased region" description="Acidic residues" evidence="6">
    <location>
        <begin position="332"/>
        <end position="344"/>
    </location>
</feature>
<reference evidence="8 9" key="1">
    <citation type="journal article" date="2007" name="Proc. Natl. Acad. Sci. U.S.A.">
        <title>Dandruff-associated Malassezia genomes reveal convergent and divergent virulence traits shared with plant and human fungal pathogens.</title>
        <authorList>
            <person name="Xu J."/>
            <person name="Saunders C.W."/>
            <person name="Hu P."/>
            <person name="Grant R.A."/>
            <person name="Boekhout T."/>
            <person name="Kuramae E.E."/>
            <person name="Kronstad J.W."/>
            <person name="Deangelis Y.M."/>
            <person name="Reeder N.L."/>
            <person name="Johnstone K.R."/>
            <person name="Leland M."/>
            <person name="Fieno A.M."/>
            <person name="Begley W.M."/>
            <person name="Sun Y."/>
            <person name="Lacey M.P."/>
            <person name="Chaudhary T."/>
            <person name="Keough T."/>
            <person name="Chu L."/>
            <person name="Sears R."/>
            <person name="Yuan B."/>
            <person name="Dawson T.L.Jr."/>
        </authorList>
    </citation>
    <scope>NUCLEOTIDE SEQUENCE [LARGE SCALE GENOMIC DNA]</scope>
    <source>
        <strain evidence="9">ATCC MYA-4612 / CBS 7966</strain>
    </source>
</reference>
<dbReference type="SMART" id="SM00386">
    <property type="entry name" value="HAT"/>
    <property type="match status" value="2"/>
</dbReference>
<gene>
    <name evidence="8" type="ORF">MGL_0136</name>
</gene>
<name>A8PRV4_MALGO</name>
<dbReference type="GeneID" id="5856667"/>
<dbReference type="KEGG" id="mgl:MGL_0136"/>
<dbReference type="SUPFAM" id="SSF48452">
    <property type="entry name" value="TPR-like"/>
    <property type="match status" value="1"/>
</dbReference>
<keyword evidence="5" id="KW-0539">Nucleus</keyword>
<dbReference type="RefSeq" id="XP_001732361.1">
    <property type="nucleotide sequence ID" value="XM_001732309.1"/>
</dbReference>
<dbReference type="Gene3D" id="1.25.40.10">
    <property type="entry name" value="Tetratricopeptide repeat domain"/>
    <property type="match status" value="1"/>
</dbReference>
<comment type="similarity">
    <text evidence="2">Belongs to the UTP6 family.</text>
</comment>
<evidence type="ECO:0000313" key="9">
    <source>
        <dbReference type="Proteomes" id="UP000008837"/>
    </source>
</evidence>
<dbReference type="Pfam" id="PF08640">
    <property type="entry name" value="U3_assoc_6"/>
    <property type="match status" value="1"/>
</dbReference>
<protein>
    <recommendedName>
        <fullName evidence="7">U3 small nucleolar RNA-associated protein 6 N-terminal domain-containing protein</fullName>
    </recommendedName>
</protein>
<dbReference type="Proteomes" id="UP000008837">
    <property type="component" value="Unassembled WGS sequence"/>
</dbReference>
<feature type="domain" description="U3 small nucleolar RNA-associated protein 6 N-terminal" evidence="7">
    <location>
        <begin position="8"/>
        <end position="76"/>
    </location>
</feature>
<feature type="compositionally biased region" description="Basic and acidic residues" evidence="6">
    <location>
        <begin position="307"/>
        <end position="316"/>
    </location>
</feature>
<dbReference type="PANTHER" id="PTHR23271">
    <property type="entry name" value="HEPATOCELLULAR CARCINOMA-ASSOCIATED ANTIGEN 66"/>
    <property type="match status" value="1"/>
</dbReference>
<dbReference type="PANTHER" id="PTHR23271:SF1">
    <property type="entry name" value="U3 SMALL NUCLEOLAR RNA-ASSOCIATED PROTEIN 6 HOMOLOG"/>
    <property type="match status" value="1"/>
</dbReference>
<dbReference type="AlphaFoldDB" id="A8PRV4"/>
<dbReference type="InParanoid" id="A8PRV4"/>
<dbReference type="GO" id="GO:0034388">
    <property type="term" value="C:Pwp2p-containing subcomplex of 90S preribosome"/>
    <property type="evidence" value="ECO:0007669"/>
    <property type="project" value="TreeGrafter"/>
</dbReference>
<dbReference type="EMBL" id="AAYY01000001">
    <property type="protein sequence ID" value="EDP45147.1"/>
    <property type="molecule type" value="Genomic_DNA"/>
</dbReference>
<proteinExistence type="inferred from homology"/>
<dbReference type="STRING" id="425265.A8PRV4"/>
<keyword evidence="3" id="KW-0698">rRNA processing</keyword>
<evidence type="ECO:0000256" key="4">
    <source>
        <dbReference type="ARBA" id="ARBA00022737"/>
    </source>
</evidence>
<evidence type="ECO:0000313" key="8">
    <source>
        <dbReference type="EMBL" id="EDP45147.1"/>
    </source>
</evidence>
<feature type="compositionally biased region" description="Basic and acidic residues" evidence="6">
    <location>
        <begin position="617"/>
        <end position="627"/>
    </location>
</feature>
<feature type="region of interest" description="Disordered" evidence="6">
    <location>
        <begin position="582"/>
        <end position="636"/>
    </location>
</feature>
<evidence type="ECO:0000256" key="2">
    <source>
        <dbReference type="ARBA" id="ARBA00010734"/>
    </source>
</evidence>
<sequence length="1084" mass="120752">MERVQYSLERTLPQLKLLDEHSILSKDELRSVTSQRQGFEARLIRRKAEKFDFVRYIEFEDDLHALIVLRARERNRKIMNRVRAGDEDAKSQLLPRSFLPKQAASSSAQCVAIFERMVRKFRWDLDAWDRYIAWAKKRKMRVVAGRVFARALALHPMQPSLWISAADYELNTQADTTAARALLQRGIRTNKLTDSAALSAHETSKLRKTQNGARASREPGALRWTLTEYESDVLRLWVEYFRMELVFIERLRRRWRILGLDSGDTLVTSEPSADTTAMPWSQREGDAMDEATHAAQSVALDPNNTRNNEHKEHSSDDYLDEEDEQVAAAEAAVDEQVPDGEDNEVGSGKFESSHAAHAPAVQGVRPAADMAIPPGHHQIMNGSIPLVLLENIGQHIPQALQFYLYTALLQLVSSFPFFDSVVVKRHGEVLSIRTSQGILGSGDRLRRRLMQALLSACMRASDNGDTCDGGKLGAWMWKCIHPLYHPFSHDVAAKISTAALPASQAERELDTNALLHGASQLHAVYSPAIDALYTYAQVPADLRQERTVAGTYDPWQACQPVLFLLELLSRRLVSATHTEISRGHDGVKSPYTKTDVSLQETTAQSGSGNDHDDDEEAREHDQSHADAELDDEESIHSAEASDFAVVPEATPFMRMLTTHGDLPKVIQCAVSLFRAHQGEQEQVPLAFLATLRFLSNPLRSAVDESHLLTYIAQVDAKLVEALEPHVPWLTVEKLSRELRAHGKAAWDQIQSLVSVQRTNPCAWVLYVNAAPMWSSDKAWTFKWDGQADSSIRDAQRVWIPILDACTGATHFANDAHASVWALLTLWLGSSVVEDTSLVSPEFARQTLWLRYLDWVRDAATVSPNAKRAKRASVWAWSLYKQAVQKTGAVLASSMLVGTARESAQALHDKVVCRMSAFSLSTAAAAAAAKAATPTGAEALVSSEKTNDHAKDDTTAELDTHHAQDLALSFLLANSSASTRCWLEIAHIETMRVVIGVQDLDEPCKKRITSIFQRAMAQAEREAQVPHTVDAWLAYLSFLAHTQRDMPQALAELARAQSCIRRIGGAEAAVAFEHQWQQNVAARRS</sequence>
<evidence type="ECO:0000259" key="7">
    <source>
        <dbReference type="Pfam" id="PF08640"/>
    </source>
</evidence>
<evidence type="ECO:0000256" key="6">
    <source>
        <dbReference type="SAM" id="MobiDB-lite"/>
    </source>
</evidence>
<dbReference type="VEuPathDB" id="FungiDB:MGL_0136"/>
<dbReference type="InterPro" id="IPR003107">
    <property type="entry name" value="HAT"/>
</dbReference>
<evidence type="ECO:0000256" key="5">
    <source>
        <dbReference type="ARBA" id="ARBA00023242"/>
    </source>
</evidence>
<dbReference type="GO" id="GO:0000462">
    <property type="term" value="P:maturation of SSU-rRNA from tricistronic rRNA transcript (SSU-rRNA, 5.8S rRNA, LSU-rRNA)"/>
    <property type="evidence" value="ECO:0007669"/>
    <property type="project" value="InterPro"/>
</dbReference>
<dbReference type="InterPro" id="IPR055347">
    <property type="entry name" value="UTP6_N"/>
</dbReference>
<feature type="region of interest" description="Disordered" evidence="6">
    <location>
        <begin position="297"/>
        <end position="358"/>
    </location>
</feature>
<evidence type="ECO:0000256" key="3">
    <source>
        <dbReference type="ARBA" id="ARBA00022552"/>
    </source>
</evidence>
<accession>A8PRV4</accession>
<comment type="subcellular location">
    <subcellularLocation>
        <location evidence="1">Nucleus</location>
        <location evidence="1">Nucleolus</location>
    </subcellularLocation>
</comment>
<evidence type="ECO:0000256" key="1">
    <source>
        <dbReference type="ARBA" id="ARBA00004604"/>
    </source>
</evidence>
<dbReference type="InterPro" id="IPR011990">
    <property type="entry name" value="TPR-like_helical_dom_sf"/>
</dbReference>
<keyword evidence="4" id="KW-0677">Repeat</keyword>
<keyword evidence="9" id="KW-1185">Reference proteome</keyword>
<dbReference type="InterPro" id="IPR013949">
    <property type="entry name" value="Utp6"/>
</dbReference>
<dbReference type="GO" id="GO:0030515">
    <property type="term" value="F:snoRNA binding"/>
    <property type="evidence" value="ECO:0007669"/>
    <property type="project" value="InterPro"/>
</dbReference>
<dbReference type="OrthoDB" id="28112at2759"/>
<organism evidence="8 9">
    <name type="scientific">Malassezia globosa (strain ATCC MYA-4612 / CBS 7966)</name>
    <name type="common">Dandruff-associated fungus</name>
    <dbReference type="NCBI Taxonomy" id="425265"/>
    <lineage>
        <taxon>Eukaryota</taxon>
        <taxon>Fungi</taxon>
        <taxon>Dikarya</taxon>
        <taxon>Basidiomycota</taxon>
        <taxon>Ustilaginomycotina</taxon>
        <taxon>Malasseziomycetes</taxon>
        <taxon>Malasseziales</taxon>
        <taxon>Malasseziaceae</taxon>
        <taxon>Malassezia</taxon>
    </lineage>
</organism>
<feature type="compositionally biased region" description="Polar residues" evidence="6">
    <location>
        <begin position="591"/>
        <end position="608"/>
    </location>
</feature>